<evidence type="ECO:0000256" key="7">
    <source>
        <dbReference type="ARBA" id="ARBA00022806"/>
    </source>
</evidence>
<dbReference type="GO" id="GO:0008270">
    <property type="term" value="F:zinc ion binding"/>
    <property type="evidence" value="ECO:0007669"/>
    <property type="project" value="UniProtKB-KW"/>
</dbReference>
<dbReference type="SMART" id="SM00490">
    <property type="entry name" value="HELICc"/>
    <property type="match status" value="1"/>
</dbReference>
<dbReference type="InterPro" id="IPR027417">
    <property type="entry name" value="P-loop_NTPase"/>
</dbReference>
<evidence type="ECO:0000259" key="14">
    <source>
        <dbReference type="PROSITE" id="PS51192"/>
    </source>
</evidence>
<dbReference type="PROSITE" id="PS51194">
    <property type="entry name" value="HELICASE_CTER"/>
    <property type="match status" value="1"/>
</dbReference>
<evidence type="ECO:0000256" key="10">
    <source>
        <dbReference type="ARBA" id="ARBA00023242"/>
    </source>
</evidence>
<dbReference type="CDD" id="cd18793">
    <property type="entry name" value="SF2_C_SNF"/>
    <property type="match status" value="1"/>
</dbReference>
<dbReference type="GO" id="GO:0005524">
    <property type="term" value="F:ATP binding"/>
    <property type="evidence" value="ECO:0007669"/>
    <property type="project" value="UniProtKB-KW"/>
</dbReference>
<dbReference type="AlphaFoldDB" id="A0AA39GRA6"/>
<dbReference type="PROSITE" id="PS00518">
    <property type="entry name" value="ZF_RING_1"/>
    <property type="match status" value="1"/>
</dbReference>
<evidence type="ECO:0000256" key="2">
    <source>
        <dbReference type="ARBA" id="ARBA00007025"/>
    </source>
</evidence>
<dbReference type="GO" id="GO:0005634">
    <property type="term" value="C:nucleus"/>
    <property type="evidence" value="ECO:0007669"/>
    <property type="project" value="UniProtKB-SubCell"/>
</dbReference>
<dbReference type="InterPro" id="IPR049730">
    <property type="entry name" value="SNF2/RAD54-like_C"/>
</dbReference>
<evidence type="ECO:0000256" key="5">
    <source>
        <dbReference type="ARBA" id="ARBA00022771"/>
    </source>
</evidence>
<dbReference type="InterPro" id="IPR000330">
    <property type="entry name" value="SNF2_N"/>
</dbReference>
<dbReference type="Proteomes" id="UP001175261">
    <property type="component" value="Unassembled WGS sequence"/>
</dbReference>
<keyword evidence="8" id="KW-0862">Zinc</keyword>
<reference evidence="16" key="1">
    <citation type="submission" date="2022-10" db="EMBL/GenBank/DDBJ databases">
        <title>Determination and structural analysis of whole genome sequence of Sarocladium strictum F4-1.</title>
        <authorList>
            <person name="Hu L."/>
            <person name="Jiang Y."/>
        </authorList>
    </citation>
    <scope>NUCLEOTIDE SEQUENCE</scope>
    <source>
        <strain evidence="16">F4-1</strain>
    </source>
</reference>
<comment type="similarity">
    <text evidence="2">Belongs to the SNF2/RAD54 helicase family.</text>
</comment>
<dbReference type="GO" id="GO:0006281">
    <property type="term" value="P:DNA repair"/>
    <property type="evidence" value="ECO:0007669"/>
    <property type="project" value="TreeGrafter"/>
</dbReference>
<dbReference type="SMART" id="SM00184">
    <property type="entry name" value="RING"/>
    <property type="match status" value="1"/>
</dbReference>
<evidence type="ECO:0000313" key="16">
    <source>
        <dbReference type="EMBL" id="KAK0391119.1"/>
    </source>
</evidence>
<dbReference type="InterPro" id="IPR050628">
    <property type="entry name" value="SNF2_RAD54_helicase_TF"/>
</dbReference>
<evidence type="ECO:0000256" key="9">
    <source>
        <dbReference type="ARBA" id="ARBA00022840"/>
    </source>
</evidence>
<dbReference type="GO" id="GO:0003676">
    <property type="term" value="F:nucleic acid binding"/>
    <property type="evidence" value="ECO:0007669"/>
    <property type="project" value="InterPro"/>
</dbReference>
<evidence type="ECO:0000256" key="11">
    <source>
        <dbReference type="PROSITE-ProRule" id="PRU00175"/>
    </source>
</evidence>
<dbReference type="Gene3D" id="3.40.50.10810">
    <property type="entry name" value="Tandem AAA-ATPase domain"/>
    <property type="match status" value="1"/>
</dbReference>
<dbReference type="SMART" id="SM00910">
    <property type="entry name" value="HIRAN"/>
    <property type="match status" value="1"/>
</dbReference>
<keyword evidence="6" id="KW-0378">Hydrolase</keyword>
<keyword evidence="7" id="KW-0347">Helicase</keyword>
<dbReference type="Pfam" id="PF00271">
    <property type="entry name" value="Helicase_C"/>
    <property type="match status" value="1"/>
</dbReference>
<keyword evidence="3" id="KW-0479">Metal-binding</keyword>
<dbReference type="GO" id="GO:0004386">
    <property type="term" value="F:helicase activity"/>
    <property type="evidence" value="ECO:0007669"/>
    <property type="project" value="UniProtKB-KW"/>
</dbReference>
<dbReference type="InterPro" id="IPR001841">
    <property type="entry name" value="Znf_RING"/>
</dbReference>
<dbReference type="PANTHER" id="PTHR45626:SF11">
    <property type="entry name" value="FAMILY HELICASE, PUTATIVE (AFU_ORTHOLOGUE AFUA_5G06590)-RELATED"/>
    <property type="match status" value="1"/>
</dbReference>
<dbReference type="Pfam" id="PF08797">
    <property type="entry name" value="HIRAN"/>
    <property type="match status" value="1"/>
</dbReference>
<dbReference type="InterPro" id="IPR017907">
    <property type="entry name" value="Znf_RING_CS"/>
</dbReference>
<evidence type="ECO:0000256" key="12">
    <source>
        <dbReference type="SAM" id="MobiDB-lite"/>
    </source>
</evidence>
<feature type="compositionally biased region" description="Polar residues" evidence="12">
    <location>
        <begin position="26"/>
        <end position="40"/>
    </location>
</feature>
<dbReference type="InterPro" id="IPR014001">
    <property type="entry name" value="Helicase_ATP-bd"/>
</dbReference>
<keyword evidence="4" id="KW-0547">Nucleotide-binding</keyword>
<evidence type="ECO:0000259" key="15">
    <source>
        <dbReference type="PROSITE" id="PS51194"/>
    </source>
</evidence>
<dbReference type="InterPro" id="IPR018957">
    <property type="entry name" value="Znf_C3HC4_RING-type"/>
</dbReference>
<feature type="domain" description="Helicase C-terminal" evidence="15">
    <location>
        <begin position="715"/>
        <end position="864"/>
    </location>
</feature>
<protein>
    <submittedName>
        <fullName evidence="16">Uncharacterized protein</fullName>
    </submittedName>
</protein>
<dbReference type="InterPro" id="IPR013083">
    <property type="entry name" value="Znf_RING/FYVE/PHD"/>
</dbReference>
<evidence type="ECO:0000259" key="13">
    <source>
        <dbReference type="PROSITE" id="PS50089"/>
    </source>
</evidence>
<dbReference type="CDD" id="cd18008">
    <property type="entry name" value="DEXDc_SHPRH-like"/>
    <property type="match status" value="1"/>
</dbReference>
<accession>A0AA39GRA6</accession>
<keyword evidence="17" id="KW-1185">Reference proteome</keyword>
<dbReference type="InterPro" id="IPR001650">
    <property type="entry name" value="Helicase_C-like"/>
</dbReference>
<feature type="region of interest" description="Disordered" evidence="12">
    <location>
        <begin position="1"/>
        <end position="49"/>
    </location>
</feature>
<dbReference type="PANTHER" id="PTHR45626">
    <property type="entry name" value="TRANSCRIPTION TERMINATION FACTOR 2-RELATED"/>
    <property type="match status" value="1"/>
</dbReference>
<dbReference type="SUPFAM" id="SSF52540">
    <property type="entry name" value="P-loop containing nucleoside triphosphate hydrolases"/>
    <property type="match status" value="2"/>
</dbReference>
<dbReference type="SMART" id="SM00487">
    <property type="entry name" value="DEXDc"/>
    <property type="match status" value="1"/>
</dbReference>
<comment type="subcellular location">
    <subcellularLocation>
        <location evidence="1">Nucleus</location>
    </subcellularLocation>
</comment>
<evidence type="ECO:0000256" key="1">
    <source>
        <dbReference type="ARBA" id="ARBA00004123"/>
    </source>
</evidence>
<dbReference type="Gene3D" id="3.30.40.10">
    <property type="entry name" value="Zinc/RING finger domain, C3HC4 (zinc finger)"/>
    <property type="match status" value="1"/>
</dbReference>
<dbReference type="Gene3D" id="3.30.70.2330">
    <property type="match status" value="1"/>
</dbReference>
<name>A0AA39GRA6_SARSR</name>
<comment type="caution">
    <text evidence="16">The sequence shown here is derived from an EMBL/GenBank/DDBJ whole genome shotgun (WGS) entry which is preliminary data.</text>
</comment>
<dbReference type="EMBL" id="JAPDFR010000001">
    <property type="protein sequence ID" value="KAK0391119.1"/>
    <property type="molecule type" value="Genomic_DNA"/>
</dbReference>
<evidence type="ECO:0000256" key="8">
    <source>
        <dbReference type="ARBA" id="ARBA00022833"/>
    </source>
</evidence>
<evidence type="ECO:0000256" key="4">
    <source>
        <dbReference type="ARBA" id="ARBA00022741"/>
    </source>
</evidence>
<proteinExistence type="inferred from homology"/>
<keyword evidence="5 11" id="KW-0863">Zinc-finger</keyword>
<dbReference type="InterPro" id="IPR038718">
    <property type="entry name" value="SNF2-like_sf"/>
</dbReference>
<evidence type="ECO:0000256" key="3">
    <source>
        <dbReference type="ARBA" id="ARBA00022723"/>
    </source>
</evidence>
<dbReference type="Gene3D" id="3.40.50.300">
    <property type="entry name" value="P-loop containing nucleotide triphosphate hydrolases"/>
    <property type="match status" value="1"/>
</dbReference>
<keyword evidence="9" id="KW-0067">ATP-binding</keyword>
<keyword evidence="10" id="KW-0539">Nucleus</keyword>
<dbReference type="SUPFAM" id="SSF57850">
    <property type="entry name" value="RING/U-box"/>
    <property type="match status" value="1"/>
</dbReference>
<evidence type="ECO:0000313" key="17">
    <source>
        <dbReference type="Proteomes" id="UP001175261"/>
    </source>
</evidence>
<dbReference type="PROSITE" id="PS51192">
    <property type="entry name" value="HELICASE_ATP_BIND_1"/>
    <property type="match status" value="1"/>
</dbReference>
<gene>
    <name evidence="16" type="ORF">NLU13_0621</name>
</gene>
<evidence type="ECO:0000256" key="6">
    <source>
        <dbReference type="ARBA" id="ARBA00022801"/>
    </source>
</evidence>
<dbReference type="InterPro" id="IPR014905">
    <property type="entry name" value="HIRAN"/>
</dbReference>
<sequence>MVGRKRDQGVIDLTGEDESPPGKRQATASNTSSQRSTPANSRRVFRPQFSQSSVDEAELLVLTQEPEGPERELYGTLSNKIVGIRYYNGLVTPGEVALCHREPQNQYDENAIRVDNVVGHQIGHLPRNVAVKLAPYLDRGDITVEATLAGEKGFYDCPVKLSFFGPSDARERARIEGDLKKDKLVRATELKQTRSEAETRRKLTGLRHGGSTVGLGAGTVFQAEPDPAAMEKILEVSQVLQGVRDGDAIKTLAFGEAELEQMPKAAQPEQLSSTLLPYQLQGLAWMKSKESPEFPAPGSEDIVQLWKRDIRGKYRNMASDFVCTAPPSLLSGGILADDMGLGKTLQIISLILTGGSGATLIVAPVTVLSNWEQQAQRHVKKEYAPKVLIYHGNTKVSVSELMKYDIVVTSYGKLARETDEGVTKILLAPEAKWRRVVLDEGHIIRNARTKLALAACQVDAQSRWVLSGTPIVNSVKDLHSMVKFLRITGGIEQLEVFNAKITRPLATGVRTAEGLLRALMQDICLRRHKQMKFVDLKLPEKKEYLHRIAFRPDEKMRYDALLSEARGALEEYQANSQTKQRGRFQNVLERLLRLRQTCNHWTLCKDRIDDLLKLLEEQDVVVLNDKNRKLLQGLLRLYIESQEECAICYEVPKAPVITNCKHAFCRPCITQTISIQGKCPMCRNQLTEDSLLEAEPEGFDDDNFDVETQSSKTEAILQILSATLQKPTSKVIIFSQWTSFLNIVQNQLEAAGITYTRIDGKMNAASRDRAIDALDNDPATRVMLASLAVCGVGLNLVSADTVILSDSWWAPAIEDQAVDRVHRLGQTRETTVWRLVMENTVEERVLDIQSEKRALVSKAFQEQDGKRKKAKESSIGDVLKLLS</sequence>
<dbReference type="GO" id="GO:0008094">
    <property type="term" value="F:ATP-dependent activity, acting on DNA"/>
    <property type="evidence" value="ECO:0007669"/>
    <property type="project" value="TreeGrafter"/>
</dbReference>
<dbReference type="GO" id="GO:0016818">
    <property type="term" value="F:hydrolase activity, acting on acid anhydrides, in phosphorus-containing anhydrides"/>
    <property type="evidence" value="ECO:0007669"/>
    <property type="project" value="InterPro"/>
</dbReference>
<feature type="domain" description="RING-type" evidence="13">
    <location>
        <begin position="645"/>
        <end position="683"/>
    </location>
</feature>
<dbReference type="PROSITE" id="PS50089">
    <property type="entry name" value="ZF_RING_2"/>
    <property type="match status" value="1"/>
</dbReference>
<dbReference type="Pfam" id="PF00097">
    <property type="entry name" value="zf-C3HC4"/>
    <property type="match status" value="1"/>
</dbReference>
<feature type="domain" description="Helicase ATP-binding" evidence="14">
    <location>
        <begin position="324"/>
        <end position="488"/>
    </location>
</feature>
<dbReference type="Pfam" id="PF00176">
    <property type="entry name" value="SNF2-rel_dom"/>
    <property type="match status" value="1"/>
</dbReference>
<organism evidence="16 17">
    <name type="scientific">Sarocladium strictum</name>
    <name type="common">Black bundle disease fungus</name>
    <name type="synonym">Acremonium strictum</name>
    <dbReference type="NCBI Taxonomy" id="5046"/>
    <lineage>
        <taxon>Eukaryota</taxon>
        <taxon>Fungi</taxon>
        <taxon>Dikarya</taxon>
        <taxon>Ascomycota</taxon>
        <taxon>Pezizomycotina</taxon>
        <taxon>Sordariomycetes</taxon>
        <taxon>Hypocreomycetidae</taxon>
        <taxon>Hypocreales</taxon>
        <taxon>Sarocladiaceae</taxon>
        <taxon>Sarocladium</taxon>
    </lineage>
</organism>